<evidence type="ECO:0000256" key="3">
    <source>
        <dbReference type="RuleBase" id="RU003476"/>
    </source>
</evidence>
<dbReference type="PROSITE" id="PS51462">
    <property type="entry name" value="NUDIX"/>
    <property type="match status" value="1"/>
</dbReference>
<keyword evidence="2 3" id="KW-0378">Hydrolase</keyword>
<dbReference type="Pfam" id="PF00293">
    <property type="entry name" value="NUDIX"/>
    <property type="match status" value="1"/>
</dbReference>
<comment type="similarity">
    <text evidence="1 3">Belongs to the Nudix hydrolase family.</text>
</comment>
<evidence type="ECO:0000259" key="4">
    <source>
        <dbReference type="PROSITE" id="PS51462"/>
    </source>
</evidence>
<evidence type="ECO:0000313" key="5">
    <source>
        <dbReference type="EMBL" id="RZS91212.1"/>
    </source>
</evidence>
<sequence length="146" mass="16312">MRRRLTKVEETSAGGLVVDLAQRRAALIGRLDRRGRLLWSLPKGHIEAGETSEDAAVREVEEETGIRGAVMAPLGTVDFWFVAEDRRVHKTVHHYLLEALGGELSDADVEVTEVAWVPLDQVRERLAYDGERRLVDAARELLSDTA</sequence>
<reference evidence="5 6" key="1">
    <citation type="submission" date="2019-02" db="EMBL/GenBank/DDBJ databases">
        <title>Genomic Encyclopedia of Type Strains, Phase IV (KMG-IV): sequencing the most valuable type-strain genomes for metagenomic binning, comparative biology and taxonomic classification.</title>
        <authorList>
            <person name="Goeker M."/>
        </authorList>
    </citation>
    <scope>NUCLEOTIDE SEQUENCE [LARGE SCALE GENOMIC DNA]</scope>
    <source>
        <strain evidence="5 6">DSM 45622</strain>
    </source>
</reference>
<dbReference type="InterPro" id="IPR015797">
    <property type="entry name" value="NUDIX_hydrolase-like_dom_sf"/>
</dbReference>
<accession>A0A4Q7NXU8</accession>
<dbReference type="InterPro" id="IPR020084">
    <property type="entry name" value="NUDIX_hydrolase_CS"/>
</dbReference>
<comment type="caution">
    <text evidence="5">The sequence shown here is derived from an EMBL/GenBank/DDBJ whole genome shotgun (WGS) entry which is preliminary data.</text>
</comment>
<dbReference type="PANTHER" id="PTHR43736:SF1">
    <property type="entry name" value="DIHYDRONEOPTERIN TRIPHOSPHATE DIPHOSPHATASE"/>
    <property type="match status" value="1"/>
</dbReference>
<protein>
    <submittedName>
        <fullName evidence="5">ADP-ribose pyrophosphatase YjhB (NUDIX family)</fullName>
    </submittedName>
</protein>
<dbReference type="EMBL" id="SGXD01000001">
    <property type="protein sequence ID" value="RZS91212.1"/>
    <property type="molecule type" value="Genomic_DNA"/>
</dbReference>
<dbReference type="AlphaFoldDB" id="A0A4Q7NXU8"/>
<dbReference type="SUPFAM" id="SSF55811">
    <property type="entry name" value="Nudix"/>
    <property type="match status" value="1"/>
</dbReference>
<gene>
    <name evidence="5" type="ORF">EV189_0446</name>
</gene>
<feature type="domain" description="Nudix hydrolase" evidence="4">
    <location>
        <begin position="1"/>
        <end position="140"/>
    </location>
</feature>
<dbReference type="InterPro" id="IPR000086">
    <property type="entry name" value="NUDIX_hydrolase_dom"/>
</dbReference>
<dbReference type="GO" id="GO:0016787">
    <property type="term" value="F:hydrolase activity"/>
    <property type="evidence" value="ECO:0007669"/>
    <property type="project" value="UniProtKB-KW"/>
</dbReference>
<evidence type="ECO:0000256" key="1">
    <source>
        <dbReference type="ARBA" id="ARBA00005582"/>
    </source>
</evidence>
<organism evidence="5 6">
    <name type="scientific">Motilibacter rhizosphaerae</name>
    <dbReference type="NCBI Taxonomy" id="598652"/>
    <lineage>
        <taxon>Bacteria</taxon>
        <taxon>Bacillati</taxon>
        <taxon>Actinomycetota</taxon>
        <taxon>Actinomycetes</taxon>
        <taxon>Motilibacterales</taxon>
        <taxon>Motilibacteraceae</taxon>
        <taxon>Motilibacter</taxon>
    </lineage>
</organism>
<evidence type="ECO:0000313" key="6">
    <source>
        <dbReference type="Proteomes" id="UP000293638"/>
    </source>
</evidence>
<dbReference type="PRINTS" id="PR00502">
    <property type="entry name" value="NUDIXFAMILY"/>
</dbReference>
<dbReference type="CDD" id="cd03673">
    <property type="entry name" value="NUDIX_Ap6A_hydrolase"/>
    <property type="match status" value="1"/>
</dbReference>
<dbReference type="PROSITE" id="PS00893">
    <property type="entry name" value="NUDIX_BOX"/>
    <property type="match status" value="1"/>
</dbReference>
<dbReference type="PANTHER" id="PTHR43736">
    <property type="entry name" value="ADP-RIBOSE PYROPHOSPHATASE"/>
    <property type="match status" value="1"/>
</dbReference>
<keyword evidence="6" id="KW-1185">Reference proteome</keyword>
<evidence type="ECO:0000256" key="2">
    <source>
        <dbReference type="ARBA" id="ARBA00022801"/>
    </source>
</evidence>
<dbReference type="InterPro" id="IPR020476">
    <property type="entry name" value="Nudix_hydrolase"/>
</dbReference>
<proteinExistence type="inferred from homology"/>
<dbReference type="Proteomes" id="UP000293638">
    <property type="component" value="Unassembled WGS sequence"/>
</dbReference>
<dbReference type="Gene3D" id="3.90.79.10">
    <property type="entry name" value="Nucleoside Triphosphate Pyrophosphohydrolase"/>
    <property type="match status" value="1"/>
</dbReference>
<name>A0A4Q7NXU8_9ACTN</name>